<dbReference type="Proteomes" id="UP001153620">
    <property type="component" value="Chromosome 4"/>
</dbReference>
<keyword evidence="10" id="KW-0449">Lipoprotein</keyword>
<dbReference type="InterPro" id="IPR036249">
    <property type="entry name" value="Thioredoxin-like_sf"/>
</dbReference>
<dbReference type="Gene3D" id="3.40.30.10">
    <property type="entry name" value="Glutaredoxin"/>
    <property type="match status" value="1"/>
</dbReference>
<comment type="subunit">
    <text evidence="14">Interacts with GPX1.</text>
</comment>
<comment type="function">
    <text evidence="12">Increases cell migration by inducing filopodia formation at the leading edge of migrating cells. Plays a role in regulation of apoptosis, possibly through control of CASP3. May be involved in a redox-related process.</text>
</comment>
<keyword evidence="4" id="KW-0963">Cytoplasm</keyword>
<keyword evidence="3" id="KW-1003">Cell membrane</keyword>
<dbReference type="EMBL" id="OU895880">
    <property type="protein sequence ID" value="CAG9812092.1"/>
    <property type="molecule type" value="Genomic_DNA"/>
</dbReference>
<sequence>MSQPSEVSVNIEYCAVCDFKRQCHELKEFLNETIPEAKVECQIGRRGSFEVKINETLVHSKMQTLAFPVYKDVAENVRNCFEGKELKSVQQQKITECSIM</sequence>
<keyword evidence="5" id="KW-0053">Apoptosis</keyword>
<proteinExistence type="inferred from homology"/>
<dbReference type="GO" id="GO:0006915">
    <property type="term" value="P:apoptotic process"/>
    <property type="evidence" value="ECO:0007669"/>
    <property type="project" value="UniProtKB-KW"/>
</dbReference>
<evidence type="ECO:0000313" key="16">
    <source>
        <dbReference type="EMBL" id="CAG9812092.1"/>
    </source>
</evidence>
<evidence type="ECO:0000256" key="5">
    <source>
        <dbReference type="ARBA" id="ARBA00022703"/>
    </source>
</evidence>
<keyword evidence="8" id="KW-1015">Disulfide bond</keyword>
<keyword evidence="6" id="KW-0007">Acetylation</keyword>
<organism evidence="16 17">
    <name type="scientific">Chironomus riparius</name>
    <dbReference type="NCBI Taxonomy" id="315576"/>
    <lineage>
        <taxon>Eukaryota</taxon>
        <taxon>Metazoa</taxon>
        <taxon>Ecdysozoa</taxon>
        <taxon>Arthropoda</taxon>
        <taxon>Hexapoda</taxon>
        <taxon>Insecta</taxon>
        <taxon>Pterygota</taxon>
        <taxon>Neoptera</taxon>
        <taxon>Endopterygota</taxon>
        <taxon>Diptera</taxon>
        <taxon>Nematocera</taxon>
        <taxon>Chironomoidea</taxon>
        <taxon>Chironomidae</taxon>
        <taxon>Chironominae</taxon>
        <taxon>Chironomus</taxon>
    </lineage>
</organism>
<keyword evidence="11" id="KW-0636">Prenylation</keyword>
<keyword evidence="7" id="KW-0472">Membrane</keyword>
<gene>
    <name evidence="16" type="ORF">CHIRRI_LOCUS14898</name>
</gene>
<dbReference type="FunFam" id="3.40.30.10:FF:000131">
    <property type="entry name" value="migration and invasion enhancer 1"/>
    <property type="match status" value="1"/>
</dbReference>
<comment type="similarity">
    <text evidence="13">Belongs to the SelWTH family.</text>
</comment>
<evidence type="ECO:0000256" key="15">
    <source>
        <dbReference type="ARBA" id="ARBA00069166"/>
    </source>
</evidence>
<evidence type="ECO:0000256" key="9">
    <source>
        <dbReference type="ARBA" id="ARBA00023284"/>
    </source>
</evidence>
<accession>A0A9N9S9D0</accession>
<evidence type="ECO:0000256" key="11">
    <source>
        <dbReference type="ARBA" id="ARBA00023289"/>
    </source>
</evidence>
<evidence type="ECO:0000256" key="14">
    <source>
        <dbReference type="ARBA" id="ARBA00065658"/>
    </source>
</evidence>
<dbReference type="GO" id="GO:0005886">
    <property type="term" value="C:plasma membrane"/>
    <property type="evidence" value="ECO:0007669"/>
    <property type="project" value="UniProtKB-SubCell"/>
</dbReference>
<evidence type="ECO:0000256" key="4">
    <source>
        <dbReference type="ARBA" id="ARBA00022490"/>
    </source>
</evidence>
<dbReference type="AlphaFoldDB" id="A0A9N9S9D0"/>
<dbReference type="OrthoDB" id="5962009at2759"/>
<evidence type="ECO:0000256" key="2">
    <source>
        <dbReference type="ARBA" id="ARBA00004514"/>
    </source>
</evidence>
<reference evidence="16" key="2">
    <citation type="submission" date="2022-10" db="EMBL/GenBank/DDBJ databases">
        <authorList>
            <consortium name="ENA_rothamsted_submissions"/>
            <consortium name="culmorum"/>
            <person name="King R."/>
        </authorList>
    </citation>
    <scope>NUCLEOTIDE SEQUENCE</scope>
</reference>
<evidence type="ECO:0000256" key="10">
    <source>
        <dbReference type="ARBA" id="ARBA00023288"/>
    </source>
</evidence>
<dbReference type="GO" id="GO:0005829">
    <property type="term" value="C:cytosol"/>
    <property type="evidence" value="ECO:0007669"/>
    <property type="project" value="UniProtKB-SubCell"/>
</dbReference>
<evidence type="ECO:0000256" key="3">
    <source>
        <dbReference type="ARBA" id="ARBA00022475"/>
    </source>
</evidence>
<comment type="subcellular location">
    <subcellularLocation>
        <location evidence="1">Cell membrane</location>
        <topology evidence="1">Lipid-anchor</topology>
        <orientation evidence="1">Cytoplasmic side</orientation>
    </subcellularLocation>
    <subcellularLocation>
        <location evidence="2">Cytoplasm</location>
        <location evidence="2">Cytosol</location>
    </subcellularLocation>
</comment>
<dbReference type="NCBIfam" id="TIGR02174">
    <property type="entry name" value="CXXU_selWTH"/>
    <property type="match status" value="1"/>
</dbReference>
<evidence type="ECO:0000256" key="8">
    <source>
        <dbReference type="ARBA" id="ARBA00023157"/>
    </source>
</evidence>
<evidence type="ECO:0000256" key="13">
    <source>
        <dbReference type="ARBA" id="ARBA00060789"/>
    </source>
</evidence>
<evidence type="ECO:0000256" key="12">
    <source>
        <dbReference type="ARBA" id="ARBA00055778"/>
    </source>
</evidence>
<dbReference type="InterPro" id="IPR011893">
    <property type="entry name" value="Selenoprotein_Rdx-typ"/>
</dbReference>
<evidence type="ECO:0000313" key="17">
    <source>
        <dbReference type="Proteomes" id="UP001153620"/>
    </source>
</evidence>
<evidence type="ECO:0000256" key="7">
    <source>
        <dbReference type="ARBA" id="ARBA00023136"/>
    </source>
</evidence>
<evidence type="ECO:0000256" key="1">
    <source>
        <dbReference type="ARBA" id="ARBA00004342"/>
    </source>
</evidence>
<dbReference type="Pfam" id="PF10262">
    <property type="entry name" value="Rdx"/>
    <property type="match status" value="1"/>
</dbReference>
<protein>
    <recommendedName>
        <fullName evidence="15">Migration and invasion enhancer 1</fullName>
    </recommendedName>
</protein>
<keyword evidence="17" id="KW-1185">Reference proteome</keyword>
<keyword evidence="9" id="KW-0676">Redox-active center</keyword>
<dbReference type="SUPFAM" id="SSF52833">
    <property type="entry name" value="Thioredoxin-like"/>
    <property type="match status" value="1"/>
</dbReference>
<reference evidence="16" key="1">
    <citation type="submission" date="2022-01" db="EMBL/GenBank/DDBJ databases">
        <authorList>
            <person name="King R."/>
        </authorList>
    </citation>
    <scope>NUCLEOTIDE SEQUENCE</scope>
</reference>
<evidence type="ECO:0000256" key="6">
    <source>
        <dbReference type="ARBA" id="ARBA00022990"/>
    </source>
</evidence>
<name>A0A9N9S9D0_9DIPT</name>